<feature type="region of interest" description="Disordered" evidence="1">
    <location>
        <begin position="483"/>
        <end position="518"/>
    </location>
</feature>
<organism evidence="2 3">
    <name type="scientific">Cichlidogyrus casuarinus</name>
    <dbReference type="NCBI Taxonomy" id="1844966"/>
    <lineage>
        <taxon>Eukaryota</taxon>
        <taxon>Metazoa</taxon>
        <taxon>Spiralia</taxon>
        <taxon>Lophotrochozoa</taxon>
        <taxon>Platyhelminthes</taxon>
        <taxon>Monogenea</taxon>
        <taxon>Monopisthocotylea</taxon>
        <taxon>Dactylogyridea</taxon>
        <taxon>Ancyrocephalidae</taxon>
        <taxon>Cichlidogyrus</taxon>
    </lineage>
</organism>
<evidence type="ECO:0000313" key="3">
    <source>
        <dbReference type="Proteomes" id="UP001626550"/>
    </source>
</evidence>
<name>A0ABD2Q0W8_9PLAT</name>
<evidence type="ECO:0000256" key="1">
    <source>
        <dbReference type="SAM" id="MobiDB-lite"/>
    </source>
</evidence>
<gene>
    <name evidence="2" type="ORF">Ciccas_008107</name>
</gene>
<dbReference type="Proteomes" id="UP001626550">
    <property type="component" value="Unassembled WGS sequence"/>
</dbReference>
<accession>A0ABD2Q0W8</accession>
<sequence>MAHISNEVEDYTQHIICKTNVVPETLKVLNAVIADFKLQDEFTDLVIKLEELGRELDDLLKSMIIKGSQLGLFISRTLEELDLENDPRVQQLSELSNAYLQRKKMPKLIEELNKKMETVCMEIETMQNKIPDQQELFIWLLPVLYILENIIRITLDTERYFQSVLSNNQFYVLKHRRLSLAAKPLLNNYETVKDMGMVVEKVWFSKREVAEKYYSILKTCYQAQSETEILLFLCLHDFEKCTRSEQFVRILKARYTFMILGSRADQFSNQDQWRDYIVRLRQELEHDPVSIPRVMNILLKAIDLVYGRFKDLRKSGFSLDNNLVRGSIEAGLVCLSVLIEGLCVRKYKNQNEKSPHMAHEKPAIKEELLDKYKIMFRSQSTEPVVDGISSVDKLKLLNDRLAPLKFKNIAAINTELVCEGKVDKETDEPTLMNAKNTEQAKKVKKSPPKYAKHDVIGSSMRSRDCVQRERKSVAVTETKVKVSSSFGQTPNARPSFSSLKRQLNQQMDKVTAVKNKNA</sequence>
<evidence type="ECO:0000313" key="2">
    <source>
        <dbReference type="EMBL" id="KAL3313291.1"/>
    </source>
</evidence>
<feature type="compositionally biased region" description="Basic and acidic residues" evidence="1">
    <location>
        <begin position="451"/>
        <end position="461"/>
    </location>
</feature>
<comment type="caution">
    <text evidence="2">The sequence shown here is derived from an EMBL/GenBank/DDBJ whole genome shotgun (WGS) entry which is preliminary data.</text>
</comment>
<dbReference type="AlphaFoldDB" id="A0ABD2Q0W8"/>
<dbReference type="EMBL" id="JBJKFK010001361">
    <property type="protein sequence ID" value="KAL3313291.1"/>
    <property type="molecule type" value="Genomic_DNA"/>
</dbReference>
<feature type="region of interest" description="Disordered" evidence="1">
    <location>
        <begin position="437"/>
        <end position="461"/>
    </location>
</feature>
<reference evidence="2 3" key="1">
    <citation type="submission" date="2024-11" db="EMBL/GenBank/DDBJ databases">
        <title>Adaptive evolution of stress response genes in parasites aligns with host niche diversity.</title>
        <authorList>
            <person name="Hahn C."/>
            <person name="Resl P."/>
        </authorList>
    </citation>
    <scope>NUCLEOTIDE SEQUENCE [LARGE SCALE GENOMIC DNA]</scope>
    <source>
        <strain evidence="2">EGGRZ-B1_66</strain>
        <tissue evidence="2">Body</tissue>
    </source>
</reference>
<protein>
    <submittedName>
        <fullName evidence="2">Uncharacterized protein</fullName>
    </submittedName>
</protein>
<proteinExistence type="predicted"/>
<keyword evidence="3" id="KW-1185">Reference proteome</keyword>